<dbReference type="Gene3D" id="2.120.10.30">
    <property type="entry name" value="TolB, C-terminal domain"/>
    <property type="match status" value="1"/>
</dbReference>
<feature type="chain" id="PRO_5026795676" evidence="5">
    <location>
        <begin position="24"/>
        <end position="648"/>
    </location>
</feature>
<proteinExistence type="predicted"/>
<evidence type="ECO:0000259" key="6">
    <source>
        <dbReference type="PROSITE" id="PS51123"/>
    </source>
</evidence>
<reference evidence="7 8" key="1">
    <citation type="submission" date="2019-09" db="EMBL/GenBank/DDBJ databases">
        <title>Genomes of Cryomorphaceae.</title>
        <authorList>
            <person name="Bowman J.P."/>
        </authorList>
    </citation>
    <scope>NUCLEOTIDE SEQUENCE [LARGE SCALE GENOMIC DNA]</scope>
    <source>
        <strain evidence="7 8">KCTC 52047</strain>
    </source>
</reference>
<keyword evidence="8" id="KW-1185">Reference proteome</keyword>
<dbReference type="InterPro" id="IPR036737">
    <property type="entry name" value="OmpA-like_sf"/>
</dbReference>
<comment type="caution">
    <text evidence="7">The sequence shown here is derived from an EMBL/GenBank/DDBJ whole genome shotgun (WGS) entry which is preliminary data.</text>
</comment>
<dbReference type="PANTHER" id="PTHR30329">
    <property type="entry name" value="STATOR ELEMENT OF FLAGELLAR MOTOR COMPLEX"/>
    <property type="match status" value="1"/>
</dbReference>
<evidence type="ECO:0000256" key="2">
    <source>
        <dbReference type="ARBA" id="ARBA00023136"/>
    </source>
</evidence>
<dbReference type="CDD" id="cd07185">
    <property type="entry name" value="OmpA_C-like"/>
    <property type="match status" value="1"/>
</dbReference>
<dbReference type="EMBL" id="WACR01000001">
    <property type="protein sequence ID" value="KAB1066074.1"/>
    <property type="molecule type" value="Genomic_DNA"/>
</dbReference>
<dbReference type="Pfam" id="PF00691">
    <property type="entry name" value="OmpA"/>
    <property type="match status" value="1"/>
</dbReference>
<accession>A0A6N6M845</accession>
<evidence type="ECO:0000256" key="1">
    <source>
        <dbReference type="ARBA" id="ARBA00004442"/>
    </source>
</evidence>
<dbReference type="OrthoDB" id="9809364at2"/>
<dbReference type="PROSITE" id="PS51123">
    <property type="entry name" value="OMPA_2"/>
    <property type="match status" value="1"/>
</dbReference>
<evidence type="ECO:0000256" key="3">
    <source>
        <dbReference type="ARBA" id="ARBA00023237"/>
    </source>
</evidence>
<dbReference type="InterPro" id="IPR050330">
    <property type="entry name" value="Bact_OuterMem_StrucFunc"/>
</dbReference>
<sequence>MKFFIKSVVLIALSFLTITACKAQPKELATNNRKAKEYFEQANKYFRLRYIEDALNTIDKAIEKDEEFIDAYVLKAELLVEIDDLEQSINYYKKGISIDSTFNPRVYLELAHVQSKALKLDEALETIKAYHRFKEDDYWDDKAEEIKQTTKTRKELIENPVDFDPQNLGPGVNNRFYEHSPTLRADGKLIYFTKNQPRVGAMSSSRSEFDEDIYMSRKKGDGTWAKAERLSKSINSPYREGAACISPDGNYIFFTSCGRREGLGSCDLYIASRKGEQWVNPRNLGKAVNTRHWDSQPSFSSDGRTLYFVSNRPGGPGKKDIWMTQIGDDGKWSDPKPVPFNTPGDDLSPYAHPDNKTFYFSSDGYPGMGMRDMFVVEKISADSFGEPKNLGYPINTLDDEVSLSVGADGKKAYYASGMPGGFGKWDLYSFELPEYARPTPVTYARGKVYDKKTDKPLRAKFELIDLETQERVVESYSDPENGEFLVVVPTEKNYMLNASAEGYLFFSENFELSGEKGKDVDNYAFDVPMKPIEKGETVVLKNIFFETDKYKLKPESKAELTKLVEFLNNNPTLKIEIGGHTDNVGSKNYNQQLSENRAKSVYTYLIDAGINAERLSFKGYNFSEPIASNDTEEGRAQNRRTEFKIIEK</sequence>
<dbReference type="InterPro" id="IPR011042">
    <property type="entry name" value="6-blade_b-propeller_TolB-like"/>
</dbReference>
<dbReference type="InterPro" id="IPR006664">
    <property type="entry name" value="OMP_bac"/>
</dbReference>
<dbReference type="SMART" id="SM00028">
    <property type="entry name" value="TPR"/>
    <property type="match status" value="3"/>
</dbReference>
<dbReference type="Pfam" id="PF07676">
    <property type="entry name" value="PD40"/>
    <property type="match status" value="4"/>
</dbReference>
<dbReference type="InterPro" id="IPR019734">
    <property type="entry name" value="TPR_rpt"/>
</dbReference>
<feature type="domain" description="OmpA-like" evidence="6">
    <location>
        <begin position="534"/>
        <end position="648"/>
    </location>
</feature>
<gene>
    <name evidence="7" type="ORF">F3059_00985</name>
</gene>
<dbReference type="InterPro" id="IPR011990">
    <property type="entry name" value="TPR-like_helical_dom_sf"/>
</dbReference>
<keyword evidence="2 4" id="KW-0472">Membrane</keyword>
<dbReference type="SUPFAM" id="SSF103088">
    <property type="entry name" value="OmpA-like"/>
    <property type="match status" value="1"/>
</dbReference>
<comment type="subcellular location">
    <subcellularLocation>
        <location evidence="1">Cell outer membrane</location>
    </subcellularLocation>
</comment>
<dbReference type="RefSeq" id="WP_151166062.1">
    <property type="nucleotide sequence ID" value="NZ_WACR01000001.1"/>
</dbReference>
<dbReference type="InterPro" id="IPR011659">
    <property type="entry name" value="WD40"/>
</dbReference>
<dbReference type="PRINTS" id="PR01021">
    <property type="entry name" value="OMPADOMAIN"/>
</dbReference>
<feature type="signal peptide" evidence="5">
    <location>
        <begin position="1"/>
        <end position="23"/>
    </location>
</feature>
<evidence type="ECO:0000256" key="5">
    <source>
        <dbReference type="SAM" id="SignalP"/>
    </source>
</evidence>
<protein>
    <submittedName>
        <fullName evidence="7">OmpA family protein</fullName>
    </submittedName>
</protein>
<dbReference type="Proteomes" id="UP000435357">
    <property type="component" value="Unassembled WGS sequence"/>
</dbReference>
<keyword evidence="5" id="KW-0732">Signal</keyword>
<evidence type="ECO:0000313" key="7">
    <source>
        <dbReference type="EMBL" id="KAB1066074.1"/>
    </source>
</evidence>
<dbReference type="PANTHER" id="PTHR30329:SF21">
    <property type="entry name" value="LIPOPROTEIN YIAD-RELATED"/>
    <property type="match status" value="1"/>
</dbReference>
<dbReference type="Gene3D" id="3.30.1330.60">
    <property type="entry name" value="OmpA-like domain"/>
    <property type="match status" value="1"/>
</dbReference>
<dbReference type="Gene3D" id="1.25.40.10">
    <property type="entry name" value="Tetratricopeptide repeat domain"/>
    <property type="match status" value="1"/>
</dbReference>
<name>A0A6N6M845_9FLAO</name>
<dbReference type="InterPro" id="IPR006665">
    <property type="entry name" value="OmpA-like"/>
</dbReference>
<keyword evidence="3" id="KW-0998">Cell outer membrane</keyword>
<evidence type="ECO:0000256" key="4">
    <source>
        <dbReference type="PROSITE-ProRule" id="PRU00473"/>
    </source>
</evidence>
<organism evidence="7 8">
    <name type="scientific">Salibacter halophilus</name>
    <dbReference type="NCBI Taxonomy" id="1803916"/>
    <lineage>
        <taxon>Bacteria</taxon>
        <taxon>Pseudomonadati</taxon>
        <taxon>Bacteroidota</taxon>
        <taxon>Flavobacteriia</taxon>
        <taxon>Flavobacteriales</taxon>
        <taxon>Salibacteraceae</taxon>
        <taxon>Salibacter</taxon>
    </lineage>
</organism>
<dbReference type="GO" id="GO:0009279">
    <property type="term" value="C:cell outer membrane"/>
    <property type="evidence" value="ECO:0007669"/>
    <property type="project" value="UniProtKB-SubCell"/>
</dbReference>
<dbReference type="SUPFAM" id="SSF48452">
    <property type="entry name" value="TPR-like"/>
    <property type="match status" value="1"/>
</dbReference>
<dbReference type="SUPFAM" id="SSF82171">
    <property type="entry name" value="DPP6 N-terminal domain-like"/>
    <property type="match status" value="1"/>
</dbReference>
<evidence type="ECO:0000313" key="8">
    <source>
        <dbReference type="Proteomes" id="UP000435357"/>
    </source>
</evidence>
<dbReference type="PROSITE" id="PS51257">
    <property type="entry name" value="PROKAR_LIPOPROTEIN"/>
    <property type="match status" value="1"/>
</dbReference>
<dbReference type="AlphaFoldDB" id="A0A6N6M845"/>